<name>A0A922L6Z3_DERFA</name>
<keyword evidence="2" id="KW-1185">Reference proteome</keyword>
<proteinExistence type="predicted"/>
<sequence>MYQNVLLHSHDIYVQYHEEHDQHEHVSDNHHHMSLPLNVEQAEADVHGHRNVSHELHYKQHDESIDLDLMH</sequence>
<dbReference type="AlphaFoldDB" id="A0A922L6Z3"/>
<gene>
    <name evidence="1" type="ORF">DERF_006237</name>
</gene>
<reference evidence="1" key="2">
    <citation type="journal article" date="2022" name="Res Sq">
        <title>Comparative Genomics Reveals Insights into the Divergent Evolution of Astigmatic Mites and Household Pest Adaptations.</title>
        <authorList>
            <person name="Xiong Q."/>
            <person name="Wan A.T.-Y."/>
            <person name="Liu X.-Y."/>
            <person name="Fung C.S.-H."/>
            <person name="Xiao X."/>
            <person name="Malainual N."/>
            <person name="Hou J."/>
            <person name="Wang L."/>
            <person name="Wang M."/>
            <person name="Yang K."/>
            <person name="Cui Y."/>
            <person name="Leung E."/>
            <person name="Nong W."/>
            <person name="Shin S.-K."/>
            <person name="Au S."/>
            <person name="Jeong K.Y."/>
            <person name="Chew F.T."/>
            <person name="Hui J."/>
            <person name="Leung T.F."/>
            <person name="Tungtrongchitr A."/>
            <person name="Zhong N."/>
            <person name="Liu Z."/>
            <person name="Tsui S."/>
        </authorList>
    </citation>
    <scope>NUCLEOTIDE SEQUENCE</scope>
    <source>
        <strain evidence="1">Derf</strain>
        <tissue evidence="1">Whole organism</tissue>
    </source>
</reference>
<organism evidence="1 2">
    <name type="scientific">Dermatophagoides farinae</name>
    <name type="common">American house dust mite</name>
    <dbReference type="NCBI Taxonomy" id="6954"/>
    <lineage>
        <taxon>Eukaryota</taxon>
        <taxon>Metazoa</taxon>
        <taxon>Ecdysozoa</taxon>
        <taxon>Arthropoda</taxon>
        <taxon>Chelicerata</taxon>
        <taxon>Arachnida</taxon>
        <taxon>Acari</taxon>
        <taxon>Acariformes</taxon>
        <taxon>Sarcoptiformes</taxon>
        <taxon>Astigmata</taxon>
        <taxon>Psoroptidia</taxon>
        <taxon>Analgoidea</taxon>
        <taxon>Pyroglyphidae</taxon>
        <taxon>Dermatophagoidinae</taxon>
        <taxon>Dermatophagoides</taxon>
    </lineage>
</organism>
<evidence type="ECO:0000313" key="1">
    <source>
        <dbReference type="EMBL" id="KAH9522671.1"/>
    </source>
</evidence>
<reference evidence="1" key="1">
    <citation type="submission" date="2013-05" db="EMBL/GenBank/DDBJ databases">
        <authorList>
            <person name="Yim A.K.Y."/>
            <person name="Chan T.F."/>
            <person name="Ji K.M."/>
            <person name="Liu X.Y."/>
            <person name="Zhou J.W."/>
            <person name="Li R.Q."/>
            <person name="Yang K.Y."/>
            <person name="Li J."/>
            <person name="Li M."/>
            <person name="Law P.T.W."/>
            <person name="Wu Y.L."/>
            <person name="Cai Z.L."/>
            <person name="Qin H."/>
            <person name="Bao Y."/>
            <person name="Leung R.K.K."/>
            <person name="Ng P.K.S."/>
            <person name="Zou J."/>
            <person name="Zhong X.J."/>
            <person name="Ran P.X."/>
            <person name="Zhong N.S."/>
            <person name="Liu Z.G."/>
            <person name="Tsui S.K.W."/>
        </authorList>
    </citation>
    <scope>NUCLEOTIDE SEQUENCE</scope>
    <source>
        <strain evidence="1">Derf</strain>
        <tissue evidence="1">Whole organism</tissue>
    </source>
</reference>
<accession>A0A922L6Z3</accession>
<dbReference type="EMBL" id="ASGP02000002">
    <property type="protein sequence ID" value="KAH9522671.1"/>
    <property type="molecule type" value="Genomic_DNA"/>
</dbReference>
<dbReference type="Proteomes" id="UP000790347">
    <property type="component" value="Unassembled WGS sequence"/>
</dbReference>
<protein>
    <submittedName>
        <fullName evidence="1">Uncharacterized protein</fullName>
    </submittedName>
</protein>
<comment type="caution">
    <text evidence="1">The sequence shown here is derived from an EMBL/GenBank/DDBJ whole genome shotgun (WGS) entry which is preliminary data.</text>
</comment>
<evidence type="ECO:0000313" key="2">
    <source>
        <dbReference type="Proteomes" id="UP000790347"/>
    </source>
</evidence>